<evidence type="ECO:0000313" key="2">
    <source>
        <dbReference type="EMBL" id="CAB4133808.1"/>
    </source>
</evidence>
<sequence>MNAFPNPNRTDQSGMELRDYFASNALPALIAHAYAEQQEIVGIEEICGLAYALADEMMIARSK</sequence>
<evidence type="ECO:0000313" key="1">
    <source>
        <dbReference type="EMBL" id="CAB4126552.1"/>
    </source>
</evidence>
<accession>A0A6J5LGJ8</accession>
<name>A0A6J5LGJ8_9CAUD</name>
<proteinExistence type="predicted"/>
<gene>
    <name evidence="2" type="ORF">UFOVP262_32</name>
    <name evidence="1" type="ORF">UFOVP90_8</name>
</gene>
<dbReference type="EMBL" id="LR796202">
    <property type="protein sequence ID" value="CAB4126552.1"/>
    <property type="molecule type" value="Genomic_DNA"/>
</dbReference>
<organism evidence="2">
    <name type="scientific">uncultured Caudovirales phage</name>
    <dbReference type="NCBI Taxonomy" id="2100421"/>
    <lineage>
        <taxon>Viruses</taxon>
        <taxon>Duplodnaviria</taxon>
        <taxon>Heunggongvirae</taxon>
        <taxon>Uroviricota</taxon>
        <taxon>Caudoviricetes</taxon>
        <taxon>Peduoviridae</taxon>
        <taxon>Maltschvirus</taxon>
        <taxon>Maltschvirus maltsch</taxon>
    </lineage>
</organism>
<protein>
    <submittedName>
        <fullName evidence="2">Uncharacterized protein</fullName>
    </submittedName>
</protein>
<reference evidence="2" key="1">
    <citation type="submission" date="2020-04" db="EMBL/GenBank/DDBJ databases">
        <authorList>
            <person name="Chiriac C."/>
            <person name="Salcher M."/>
            <person name="Ghai R."/>
            <person name="Kavagutti S V."/>
        </authorList>
    </citation>
    <scope>NUCLEOTIDE SEQUENCE</scope>
</reference>
<dbReference type="EMBL" id="LR796276">
    <property type="protein sequence ID" value="CAB4133808.1"/>
    <property type="molecule type" value="Genomic_DNA"/>
</dbReference>